<reference evidence="3" key="1">
    <citation type="journal article" date="2002" name="DNA Res.">
        <title>Complete genomic sequence of nitrogen-fixing symbiotic bacterium Bradyrhizobium japonicum USDA110.</title>
        <authorList>
            <person name="Kaneko T."/>
            <person name="Nakamura Y."/>
            <person name="Sato S."/>
            <person name="Minamisawa K."/>
            <person name="Uchiumi T."/>
            <person name="Sasamoto S."/>
            <person name="Watanabe A."/>
            <person name="Idesawa K."/>
            <person name="Iriguchi M."/>
            <person name="Kawashima K."/>
            <person name="Kohara M."/>
            <person name="Matsumoto M."/>
            <person name="Shimpo S."/>
            <person name="Tsuruoka H."/>
            <person name="Wada T."/>
            <person name="Yamada M."/>
            <person name="Tabata S."/>
        </authorList>
    </citation>
    <scope>NUCLEOTIDE SEQUENCE [LARGE SCALE GENOMIC DNA]</scope>
    <source>
        <strain evidence="3">JCM 10833 / BCRC 13528 / IAM 13628 / NBRC 14792 / USDA 110</strain>
    </source>
</reference>
<protein>
    <submittedName>
        <fullName evidence="2">Bll2514 protein</fullName>
    </submittedName>
</protein>
<feature type="region of interest" description="Disordered" evidence="1">
    <location>
        <begin position="1"/>
        <end position="44"/>
    </location>
</feature>
<dbReference type="InParanoid" id="Q89S91"/>
<feature type="compositionally biased region" description="Basic and acidic residues" evidence="1">
    <location>
        <begin position="27"/>
        <end position="44"/>
    </location>
</feature>
<keyword evidence="3" id="KW-1185">Reference proteome</keyword>
<feature type="region of interest" description="Disordered" evidence="1">
    <location>
        <begin position="229"/>
        <end position="298"/>
    </location>
</feature>
<evidence type="ECO:0000313" key="3">
    <source>
        <dbReference type="Proteomes" id="UP000002526"/>
    </source>
</evidence>
<evidence type="ECO:0000313" key="2">
    <source>
        <dbReference type="EMBL" id="BAC47779.1"/>
    </source>
</evidence>
<accession>Q89S91</accession>
<dbReference type="PATRIC" id="fig|224911.5.peg.2470"/>
<proteinExistence type="predicted"/>
<feature type="compositionally biased region" description="Basic and acidic residues" evidence="1">
    <location>
        <begin position="229"/>
        <end position="248"/>
    </location>
</feature>
<name>Q89S91_BRADU</name>
<evidence type="ECO:0000256" key="1">
    <source>
        <dbReference type="SAM" id="MobiDB-lite"/>
    </source>
</evidence>
<dbReference type="AlphaFoldDB" id="Q89S91"/>
<feature type="compositionally biased region" description="Basic residues" evidence="1">
    <location>
        <begin position="278"/>
        <end position="290"/>
    </location>
</feature>
<organism evidence="2 3">
    <name type="scientific">Bradyrhizobium diazoefficiens (strain JCM 10833 / BCRC 13528 / IAM 13628 / NBRC 14792 / USDA 110)</name>
    <dbReference type="NCBI Taxonomy" id="224911"/>
    <lineage>
        <taxon>Bacteria</taxon>
        <taxon>Pseudomonadati</taxon>
        <taxon>Pseudomonadota</taxon>
        <taxon>Alphaproteobacteria</taxon>
        <taxon>Hyphomicrobiales</taxon>
        <taxon>Nitrobacteraceae</taxon>
        <taxon>Bradyrhizobium</taxon>
    </lineage>
</organism>
<sequence length="409" mass="44758">MAIAGRRPRSAGTRRRGSVNAGEDLDTPDRDLDQDQHHHGDLETQRALGVDDVCQRIGRLGHGGELALERVEALLQFVLVFEAGIEPVELGLLPEHVGLLGDGDAAGDALLHQQRVADQLQNGPAPARRAAALGELARERLDDVEHGRDTPFVARQRRALGERVGNQKQPVVGEFGEADRPARLDHLGVLVVAELRLRGLFLIGAELADHARLQAVDQHLLLRRQQADQHHDAVAEDHGKAGMDAEGGRRRRHQRAELEARSIDAVAQHQRPDPQGRRGGRPGRCRRRANSKLIGSHTKPSSAQWIACFSRSRASFRSHPPLVGLRSACVARKIGTKLRVNTVKTKLRRNIQQHCHPARDIFGCDGSGSLPSNGGAPAEKLHSALPRVYDNIITSYASPEVRTSKPQPC</sequence>
<dbReference type="EMBL" id="BA000040">
    <property type="protein sequence ID" value="BAC47779.1"/>
    <property type="molecule type" value="Genomic_DNA"/>
</dbReference>
<dbReference type="Proteomes" id="UP000002526">
    <property type="component" value="Chromosome"/>
</dbReference>
<gene>
    <name evidence="2" type="ordered locus">bll2514</name>
</gene>
<feature type="compositionally biased region" description="Basic residues" evidence="1">
    <location>
        <begin position="1"/>
        <end position="17"/>
    </location>
</feature>
<dbReference type="EnsemblBacteria" id="BAC47779">
    <property type="protein sequence ID" value="BAC47779"/>
    <property type="gene ID" value="BAC47779"/>
</dbReference>
<dbReference type="HOGENOM" id="CLU_672070_0_0_5"/>
<dbReference type="KEGG" id="bja:bll2514"/>
<dbReference type="eggNOG" id="ENOG50322DI">
    <property type="taxonomic scope" value="Bacteria"/>
</dbReference>